<keyword evidence="4" id="KW-0808">Transferase</keyword>
<keyword evidence="7" id="KW-0255">Endonuclease</keyword>
<reference evidence="14 15" key="1">
    <citation type="submission" date="2018-12" db="EMBL/GenBank/DDBJ databases">
        <authorList>
            <consortium name="Pathogen Informatics"/>
        </authorList>
    </citation>
    <scope>NUCLEOTIDE SEQUENCE [LARGE SCALE GENOMIC DNA]</scope>
    <source>
        <strain evidence="14 15">NCTC13079</strain>
    </source>
</reference>
<dbReference type="OrthoDB" id="9768769at2"/>
<dbReference type="InterPro" id="IPR048693">
    <property type="entry name" value="Cmr2-like_C"/>
</dbReference>
<dbReference type="GO" id="GO:0004519">
    <property type="term" value="F:endonuclease activity"/>
    <property type="evidence" value="ECO:0007669"/>
    <property type="project" value="UniProtKB-KW"/>
</dbReference>
<evidence type="ECO:0000256" key="4">
    <source>
        <dbReference type="ARBA" id="ARBA00022679"/>
    </source>
</evidence>
<dbReference type="GO" id="GO:0051607">
    <property type="term" value="P:defense response to virus"/>
    <property type="evidence" value="ECO:0007669"/>
    <property type="project" value="UniProtKB-KW"/>
</dbReference>
<keyword evidence="9" id="KW-0269">Exonuclease</keyword>
<dbReference type="KEGG" id="piv:NCTC13079_00229"/>
<keyword evidence="5" id="KW-0540">Nuclease</keyword>
<evidence type="ECO:0000313" key="14">
    <source>
        <dbReference type="EMBL" id="VEJ34613.1"/>
    </source>
</evidence>
<evidence type="ECO:0000256" key="11">
    <source>
        <dbReference type="ARBA" id="ARBA00023118"/>
    </source>
</evidence>
<dbReference type="Pfam" id="PF20824">
    <property type="entry name" value="Cmr2_hel_dom2"/>
    <property type="match status" value="1"/>
</dbReference>
<proteinExistence type="inferred from homology"/>
<dbReference type="InterPro" id="IPR054767">
    <property type="entry name" value="Cas10-Cmr2_palm2"/>
</dbReference>
<evidence type="ECO:0000256" key="1">
    <source>
        <dbReference type="ARBA" id="ARBA00001968"/>
    </source>
</evidence>
<comment type="similarity">
    <text evidence="2">Belongs to the CRISPR-associated Cas10/Csm1 family.</text>
</comment>
<protein>
    <recommendedName>
        <fullName evidence="3">CRISPR system single-strand-specific deoxyribonuclease Cas10/Csm1 (subtype III-A)</fullName>
    </recommendedName>
    <alternativeName>
        <fullName evidence="12">Cyclic oligoadenylate synthase</fullName>
    </alternativeName>
</protein>
<gene>
    <name evidence="14" type="ORF">NCTC13079_00229</name>
</gene>
<evidence type="ECO:0000256" key="8">
    <source>
        <dbReference type="ARBA" id="ARBA00022801"/>
    </source>
</evidence>
<organism evidence="14 15">
    <name type="scientific">Aedoeadaptatus ivorii</name>
    <dbReference type="NCBI Taxonomy" id="54006"/>
    <lineage>
        <taxon>Bacteria</taxon>
        <taxon>Bacillati</taxon>
        <taxon>Bacillota</taxon>
        <taxon>Tissierellia</taxon>
        <taxon>Tissierellales</taxon>
        <taxon>Peptoniphilaceae</taxon>
        <taxon>Aedoeadaptatus</taxon>
    </lineage>
</organism>
<keyword evidence="8" id="KW-0378">Hydrolase</keyword>
<dbReference type="PROSITE" id="PS50887">
    <property type="entry name" value="GGDEF"/>
    <property type="match status" value="1"/>
</dbReference>
<name>A0A3S5AIB6_9FIRM</name>
<evidence type="ECO:0000256" key="12">
    <source>
        <dbReference type="ARBA" id="ARBA00032922"/>
    </source>
</evidence>
<evidence type="ECO:0000256" key="5">
    <source>
        <dbReference type="ARBA" id="ARBA00022722"/>
    </source>
</evidence>
<keyword evidence="11" id="KW-0051">Antiviral defense</keyword>
<dbReference type="Pfam" id="PF01966">
    <property type="entry name" value="HD"/>
    <property type="match status" value="1"/>
</dbReference>
<dbReference type="InterPro" id="IPR041062">
    <property type="entry name" value="Csm1_B"/>
</dbReference>
<dbReference type="InterPro" id="IPR052117">
    <property type="entry name" value="Cas10/Csm1_subtype-III-A"/>
</dbReference>
<dbReference type="GO" id="GO:0005524">
    <property type="term" value="F:ATP binding"/>
    <property type="evidence" value="ECO:0007669"/>
    <property type="project" value="UniProtKB-KW"/>
</dbReference>
<dbReference type="Gene3D" id="1.10.3210.10">
    <property type="entry name" value="Hypothetical protein af1432"/>
    <property type="match status" value="1"/>
</dbReference>
<dbReference type="Gene3D" id="3.30.70.270">
    <property type="match status" value="1"/>
</dbReference>
<dbReference type="InterPro" id="IPR013408">
    <property type="entry name" value="Cas10/Csm1"/>
</dbReference>
<dbReference type="PANTHER" id="PTHR36528">
    <property type="entry name" value="CRISPR SYSTEM SINGLE-STRAND-SPECIFIC DEOXYRIBONUCLEASE CAS10/CSM1 (SUBTYPE III-A)"/>
    <property type="match status" value="1"/>
</dbReference>
<dbReference type="InterPro" id="IPR043128">
    <property type="entry name" value="Rev_trsase/Diguanyl_cyclase"/>
</dbReference>
<dbReference type="GO" id="GO:0016740">
    <property type="term" value="F:transferase activity"/>
    <property type="evidence" value="ECO:0007669"/>
    <property type="project" value="UniProtKB-KW"/>
</dbReference>
<evidence type="ECO:0000256" key="6">
    <source>
        <dbReference type="ARBA" id="ARBA00022741"/>
    </source>
</evidence>
<dbReference type="Pfam" id="PF22335">
    <property type="entry name" value="Cas10-Cmr2_palm2"/>
    <property type="match status" value="1"/>
</dbReference>
<evidence type="ECO:0000313" key="15">
    <source>
        <dbReference type="Proteomes" id="UP000269544"/>
    </source>
</evidence>
<feature type="domain" description="GGDEF" evidence="13">
    <location>
        <begin position="505"/>
        <end position="661"/>
    </location>
</feature>
<sequence>MEREQFNLILGCLLHDLGKILYRYDDPRKHAKSGGEFLQEHLHIDDPTVREMVLYHHSDALRRSGLARDHFAYISYIADNIAAFSDRRGREGENKRFLPDTNLESIFNILNGNNRRGVYPATMLDSNAPIFPQSQERGLDREFYGKVVDRVRDNLAHLSQDFAYLQSYLEVVEATMSFVPSSTNTAEFADISLFDHLKLTTAYGAAIYAYLQECGEKDYRARLLDGAEDFYEEEAFLLVSLDMSGIQKFIYRIIKKGALKSLRARSFYLDIMLEVIVDEILARLDLIRANLLYIGGGGAYLLLPNTEETKRVLEAVQKEVNGWFMQEFSTQLYLTLAYTPAAANHFRNVPEGSYGALFRTLSEKISAQKLKRYTYRDIVAFNEAVVVDGDRECKNCNRTDHLTEEGICEMCADLQQVSAGIFERDFFLFTEEKLDKTGLAFPFGQWMYPVGKRDLAKYMESGKAYVRAYAKNEFYTGDALSTNLWVGDYHYNKFTDQLSRGEGIERIGVLRADVDNLGQTFVKGFERNGNTDLVTLSRTSTLSRVFSNFFKSNINHILEHPEYRFRDGEIEPRKCNIIYSGGDDIFLIGHWADVIEFAVDLQRAFRRFTEDSVTISAGIGIYASSYPISHMAEETGELESAAKAYIDRWENPKNAVCLFEENMAFSWEEFTENVIGEKYDLLKRYFHAMYPDDVQSGHSALYQILYYLREIEDKINFARILYLLSRKKPKEREARAVQQELIQKLYEWLKIGEERKALEMAMILLVYENRGDNDVQ</sequence>
<comment type="cofactor">
    <cofactor evidence="1">
        <name>a divalent metal cation</name>
        <dbReference type="ChEBI" id="CHEBI:60240"/>
    </cofactor>
</comment>
<dbReference type="PANTHER" id="PTHR36528:SF1">
    <property type="entry name" value="CRISPR SYSTEM SINGLE-STRAND-SPECIFIC DEOXYRIBONUCLEASE CAS10_CSM1 (SUBTYPE III-A)"/>
    <property type="match status" value="1"/>
</dbReference>
<dbReference type="Proteomes" id="UP000269544">
    <property type="component" value="Chromosome"/>
</dbReference>
<evidence type="ECO:0000256" key="9">
    <source>
        <dbReference type="ARBA" id="ARBA00022839"/>
    </source>
</evidence>
<evidence type="ECO:0000256" key="2">
    <source>
        <dbReference type="ARBA" id="ARBA00005700"/>
    </source>
</evidence>
<accession>A0A3S5AIB6</accession>
<dbReference type="SUPFAM" id="SSF109604">
    <property type="entry name" value="HD-domain/PDEase-like"/>
    <property type="match status" value="1"/>
</dbReference>
<dbReference type="InterPro" id="IPR000160">
    <property type="entry name" value="GGDEF_dom"/>
</dbReference>
<dbReference type="CDD" id="cd09680">
    <property type="entry name" value="Cas10_III"/>
    <property type="match status" value="1"/>
</dbReference>
<keyword evidence="15" id="KW-1185">Reference proteome</keyword>
<dbReference type="InterPro" id="IPR006674">
    <property type="entry name" value="HD_domain"/>
</dbReference>
<dbReference type="EMBL" id="LR134523">
    <property type="protein sequence ID" value="VEJ34613.1"/>
    <property type="molecule type" value="Genomic_DNA"/>
</dbReference>
<dbReference type="Pfam" id="PF18211">
    <property type="entry name" value="Csm1_B"/>
    <property type="match status" value="1"/>
</dbReference>
<dbReference type="NCBIfam" id="TIGR02578">
    <property type="entry name" value="cas_TM1811_Csm1"/>
    <property type="match status" value="1"/>
</dbReference>
<dbReference type="RefSeq" id="WP_126464701.1">
    <property type="nucleotide sequence ID" value="NZ_LR134523.1"/>
</dbReference>
<dbReference type="GO" id="GO:0004527">
    <property type="term" value="F:exonuclease activity"/>
    <property type="evidence" value="ECO:0007669"/>
    <property type="project" value="UniProtKB-KW"/>
</dbReference>
<evidence type="ECO:0000259" key="13">
    <source>
        <dbReference type="PROSITE" id="PS50887"/>
    </source>
</evidence>
<evidence type="ECO:0000256" key="7">
    <source>
        <dbReference type="ARBA" id="ARBA00022759"/>
    </source>
</evidence>
<evidence type="ECO:0000256" key="3">
    <source>
        <dbReference type="ARBA" id="ARBA00014333"/>
    </source>
</evidence>
<keyword evidence="6" id="KW-0547">Nucleotide-binding</keyword>
<keyword evidence="10" id="KW-0067">ATP-binding</keyword>
<dbReference type="AlphaFoldDB" id="A0A3S5AIB6"/>
<evidence type="ECO:0000256" key="10">
    <source>
        <dbReference type="ARBA" id="ARBA00022840"/>
    </source>
</evidence>